<feature type="transmembrane region" description="Helical" evidence="17">
    <location>
        <begin position="1266"/>
        <end position="1286"/>
    </location>
</feature>
<dbReference type="InterPro" id="IPR002909">
    <property type="entry name" value="IPT_dom"/>
</dbReference>
<dbReference type="GO" id="GO:0007162">
    <property type="term" value="P:negative regulation of cell adhesion"/>
    <property type="evidence" value="ECO:0007669"/>
    <property type="project" value="TreeGrafter"/>
</dbReference>
<dbReference type="SUPFAM" id="SSF81296">
    <property type="entry name" value="E set domains"/>
    <property type="match status" value="3"/>
</dbReference>
<dbReference type="FunFam" id="2.60.40.10:FF:000203">
    <property type="entry name" value="Plexin B2"/>
    <property type="match status" value="1"/>
</dbReference>
<evidence type="ECO:0000256" key="15">
    <source>
        <dbReference type="ARBA" id="ARBA00070678"/>
    </source>
</evidence>
<evidence type="ECO:0000256" key="6">
    <source>
        <dbReference type="ARBA" id="ARBA00022729"/>
    </source>
</evidence>
<dbReference type="OrthoDB" id="125363at2759"/>
<dbReference type="CDD" id="cd00603">
    <property type="entry name" value="IPT_PCSR"/>
    <property type="match status" value="1"/>
</dbReference>
<dbReference type="PROSITE" id="PS51004">
    <property type="entry name" value="SEMA"/>
    <property type="match status" value="1"/>
</dbReference>
<comment type="similarity">
    <text evidence="2">Belongs to the plexin family.</text>
</comment>
<dbReference type="InParanoid" id="A0A6P8PQ01"/>
<proteinExistence type="inferred from homology"/>
<dbReference type="Gene3D" id="2.60.40.10">
    <property type="entry name" value="Immunoglobulins"/>
    <property type="match status" value="4"/>
</dbReference>
<dbReference type="Gene3D" id="2.130.10.10">
    <property type="entry name" value="YVTN repeat-like/Quinoprotein amine dehydrogenase"/>
    <property type="match status" value="1"/>
</dbReference>
<dbReference type="Pfam" id="PF01437">
    <property type="entry name" value="PSI"/>
    <property type="match status" value="1"/>
</dbReference>
<evidence type="ECO:0000256" key="7">
    <source>
        <dbReference type="ARBA" id="ARBA00022737"/>
    </source>
</evidence>
<dbReference type="GO" id="GO:0017154">
    <property type="term" value="F:semaphorin receptor activity"/>
    <property type="evidence" value="ECO:0007669"/>
    <property type="project" value="InterPro"/>
</dbReference>
<dbReference type="InterPro" id="IPR057533">
    <property type="entry name" value="PSI_Plexin-B"/>
</dbReference>
<dbReference type="InterPro" id="IPR013783">
    <property type="entry name" value="Ig-like_fold"/>
</dbReference>
<evidence type="ECO:0000256" key="16">
    <source>
        <dbReference type="PROSITE-ProRule" id="PRU00352"/>
    </source>
</evidence>
<evidence type="ECO:0000259" key="18">
    <source>
        <dbReference type="PROSITE" id="PS51004"/>
    </source>
</evidence>
<evidence type="ECO:0000256" key="1">
    <source>
        <dbReference type="ARBA" id="ARBA00004251"/>
    </source>
</evidence>
<dbReference type="GeneID" id="117348594"/>
<dbReference type="CDD" id="cd12791">
    <property type="entry name" value="RasGAP_plexin_B3"/>
    <property type="match status" value="1"/>
</dbReference>
<gene>
    <name evidence="20" type="primary">PLXNB3</name>
</gene>
<dbReference type="GO" id="GO:0002116">
    <property type="term" value="C:semaphorin receptor complex"/>
    <property type="evidence" value="ECO:0007669"/>
    <property type="project" value="UniProtKB-ARBA"/>
</dbReference>
<evidence type="ECO:0000256" key="13">
    <source>
        <dbReference type="ARBA" id="ARBA00023180"/>
    </source>
</evidence>
<dbReference type="Pfam" id="PF17960">
    <property type="entry name" value="TIG_plexin"/>
    <property type="match status" value="1"/>
</dbReference>
<dbReference type="SUPFAM" id="SSF103575">
    <property type="entry name" value="Plexin repeat"/>
    <property type="match status" value="1"/>
</dbReference>
<accession>A0A6P8PQ01</accession>
<dbReference type="Proteomes" id="UP000515159">
    <property type="component" value="Chromosome 1"/>
</dbReference>
<comment type="subcellular location">
    <subcellularLocation>
        <location evidence="1">Cell membrane</location>
        <topology evidence="1">Single-pass type I membrane protein</topology>
    </subcellularLocation>
</comment>
<keyword evidence="19" id="KW-1185">Reference proteome</keyword>
<dbReference type="SUPFAM" id="SSF101912">
    <property type="entry name" value="Sema domain"/>
    <property type="match status" value="1"/>
</dbReference>
<keyword evidence="8 17" id="KW-1133">Transmembrane helix</keyword>
<dbReference type="GO" id="GO:0030334">
    <property type="term" value="P:regulation of cell migration"/>
    <property type="evidence" value="ECO:0007669"/>
    <property type="project" value="TreeGrafter"/>
</dbReference>
<dbReference type="SMART" id="SM00630">
    <property type="entry name" value="Sema"/>
    <property type="match status" value="1"/>
</dbReference>
<dbReference type="InterPro" id="IPR016201">
    <property type="entry name" value="PSI"/>
</dbReference>
<dbReference type="GO" id="GO:0050772">
    <property type="term" value="P:positive regulation of axonogenesis"/>
    <property type="evidence" value="ECO:0007669"/>
    <property type="project" value="TreeGrafter"/>
</dbReference>
<dbReference type="InterPro" id="IPR041019">
    <property type="entry name" value="TIG1_plexin"/>
</dbReference>
<dbReference type="FunFam" id="1.10.506.10:FF:000012">
    <property type="entry name" value="Plexin B1"/>
    <property type="match status" value="1"/>
</dbReference>
<keyword evidence="4" id="KW-0597">Phosphoprotein</keyword>
<dbReference type="InterPro" id="IPR031148">
    <property type="entry name" value="Plexin"/>
</dbReference>
<dbReference type="PANTHER" id="PTHR22625:SF33">
    <property type="entry name" value="PLEXIN-B3"/>
    <property type="match status" value="1"/>
</dbReference>
<protein>
    <recommendedName>
        <fullName evidence="15">Plexin-B1</fullName>
    </recommendedName>
</protein>
<keyword evidence="6" id="KW-0732">Signal</keyword>
<dbReference type="GO" id="GO:0008360">
    <property type="term" value="P:regulation of cell shape"/>
    <property type="evidence" value="ECO:0007669"/>
    <property type="project" value="TreeGrafter"/>
</dbReference>
<keyword evidence="10 17" id="KW-0472">Membrane</keyword>
<dbReference type="Pfam" id="PF08337">
    <property type="entry name" value="Plexin_cytopl"/>
    <property type="match status" value="1"/>
</dbReference>
<evidence type="ECO:0000313" key="20">
    <source>
        <dbReference type="RefSeq" id="XP_033776793.1"/>
    </source>
</evidence>
<dbReference type="PANTHER" id="PTHR22625">
    <property type="entry name" value="PLEXIN"/>
    <property type="match status" value="1"/>
</dbReference>
<dbReference type="GO" id="GO:0005886">
    <property type="term" value="C:plasma membrane"/>
    <property type="evidence" value="ECO:0007669"/>
    <property type="project" value="UniProtKB-SubCell"/>
</dbReference>
<dbReference type="KEGG" id="gsh:117348594"/>
<dbReference type="InterPro" id="IPR008936">
    <property type="entry name" value="Rho_GTPase_activation_prot"/>
</dbReference>
<dbReference type="InterPro" id="IPR001627">
    <property type="entry name" value="Semap_dom"/>
</dbReference>
<dbReference type="InterPro" id="IPR046800">
    <property type="entry name" value="Plexin_RBD"/>
</dbReference>
<evidence type="ECO:0000256" key="2">
    <source>
        <dbReference type="ARBA" id="ARBA00010297"/>
    </source>
</evidence>
<dbReference type="FunFam" id="2.130.10.10:FF:000126">
    <property type="entry name" value="Plexin B1"/>
    <property type="match status" value="1"/>
</dbReference>
<keyword evidence="5 17" id="KW-0812">Transmembrane</keyword>
<dbReference type="InterPro" id="IPR013548">
    <property type="entry name" value="Plexin_cytoplasmic_RasGAP_dom"/>
</dbReference>
<dbReference type="InterPro" id="IPR015943">
    <property type="entry name" value="WD40/YVTN_repeat-like_dom_sf"/>
</dbReference>
<evidence type="ECO:0000313" key="19">
    <source>
        <dbReference type="Proteomes" id="UP000515159"/>
    </source>
</evidence>
<evidence type="ECO:0000256" key="5">
    <source>
        <dbReference type="ARBA" id="ARBA00022692"/>
    </source>
</evidence>
<dbReference type="InterPro" id="IPR002165">
    <property type="entry name" value="Plexin_repeat"/>
</dbReference>
<dbReference type="Pfam" id="PF01833">
    <property type="entry name" value="TIG"/>
    <property type="match status" value="4"/>
</dbReference>
<evidence type="ECO:0000256" key="9">
    <source>
        <dbReference type="ARBA" id="ARBA00023054"/>
    </source>
</evidence>
<dbReference type="RefSeq" id="XP_033776793.1">
    <property type="nucleotide sequence ID" value="XM_033920902.1"/>
</dbReference>
<dbReference type="FunFam" id="1.10.506.10:FF:000010">
    <property type="entry name" value="Plexin B1"/>
    <property type="match status" value="1"/>
</dbReference>
<comment type="caution">
    <text evidence="16">Lacks conserved residue(s) required for the propagation of feature annotation.</text>
</comment>
<dbReference type="FunFam" id="3.10.20.90:FF:000209">
    <property type="entry name" value="Plexin B3"/>
    <property type="match status" value="1"/>
</dbReference>
<dbReference type="InterPro" id="IPR041362">
    <property type="entry name" value="TIG2_plexin"/>
</dbReference>
<dbReference type="FunFam" id="2.60.40.10:FF:000705">
    <property type="entry name" value="Plexin B1"/>
    <property type="match status" value="1"/>
</dbReference>
<dbReference type="Pfam" id="PF01403">
    <property type="entry name" value="Sema"/>
    <property type="match status" value="1"/>
</dbReference>
<keyword evidence="9" id="KW-0175">Coiled coil</keyword>
<dbReference type="Gene3D" id="1.10.506.10">
    <property type="entry name" value="GTPase Activation - p120gap, domain 1"/>
    <property type="match status" value="1"/>
</dbReference>
<dbReference type="CTD" id="5365"/>
<comment type="function">
    <text evidence="14">Receptor for SEMA4D. Plays a role in GABAergic synapse development. Mediates SEMA4A- and SEMA4D-dependent inhibitory synapse development. Plays a role in RHOA activation and subsequent changes of the actin cytoskeleton. Plays a role in axon guidance, invasive growth and cell migration.</text>
</comment>
<dbReference type="InterPro" id="IPR014756">
    <property type="entry name" value="Ig_E-set"/>
</dbReference>
<evidence type="ECO:0000256" key="17">
    <source>
        <dbReference type="SAM" id="Phobius"/>
    </source>
</evidence>
<keyword evidence="3" id="KW-1003">Cell membrane</keyword>
<dbReference type="SUPFAM" id="SSF48350">
    <property type="entry name" value="GTPase activation domain, GAP"/>
    <property type="match status" value="1"/>
</dbReference>
<dbReference type="InterPro" id="IPR036352">
    <property type="entry name" value="Semap_dom_sf"/>
</dbReference>
<dbReference type="FunFam" id="2.60.40.10:FF:000131">
    <property type="entry name" value="Plexin A2"/>
    <property type="match status" value="1"/>
</dbReference>
<dbReference type="Pfam" id="PF18020">
    <property type="entry name" value="TIG_2"/>
    <property type="match status" value="1"/>
</dbReference>
<evidence type="ECO:0000256" key="3">
    <source>
        <dbReference type="ARBA" id="ARBA00022475"/>
    </source>
</evidence>
<dbReference type="SMART" id="SM00429">
    <property type="entry name" value="IPT"/>
    <property type="match status" value="3"/>
</dbReference>
<organism evidence="19 20">
    <name type="scientific">Geotrypetes seraphini</name>
    <name type="common">Gaboon caecilian</name>
    <name type="synonym">Caecilia seraphini</name>
    <dbReference type="NCBI Taxonomy" id="260995"/>
    <lineage>
        <taxon>Eukaryota</taxon>
        <taxon>Metazoa</taxon>
        <taxon>Chordata</taxon>
        <taxon>Craniata</taxon>
        <taxon>Vertebrata</taxon>
        <taxon>Euteleostomi</taxon>
        <taxon>Amphibia</taxon>
        <taxon>Gymnophiona</taxon>
        <taxon>Geotrypetes</taxon>
    </lineage>
</organism>
<feature type="domain" description="Sema" evidence="18">
    <location>
        <begin position="23"/>
        <end position="488"/>
    </location>
</feature>
<sequence>MFLFTNDCTETNFYTKVIGMCVRIIILLLSCLVQDYIQSFPTFSRPNTTFNHMTRDPRTGILYVGAVNHLFQLGPELELTKEASTGPTLDSPDCLPFKDSNDCPQAQLTDNTNKLLVVNEAGQELIVCGQVLQGVCEKRSLEAVTWILNKTEDPSDNQFVAANDPKVNTVGLAAATPDGQQLLFVGRGLTAKLSGGISPITIRQLDRAPVFTNEGLGKLVVGDFDYDNHFVGVFSSGDHVYFLFFRRVAKSHMEYRTFVARICVSDLHLYSYVEIPLECCARGQSCDQGQRFPLAQAAYLMPGAEGGSEARLFVVFAAGQGSMPAPEAETTLCTYKLREVDEKMEQARQLCYTEDGKNEKGEEEAAIEYGVTSKCARLPKDSPTRNPCGGEHTPSPIVGQVPVVAQSLLSGLPKLSAVAALAEEGYTVVFLGDTAGCLHKVHLDSEKTRVYSMVTVRKDSVVQPDLLLDSHQRFLYVMTNSEVTRVPVAECSMLPNCSACLHSQDPFCGWCVLQGRCTEKRQCERFEEANHWLWSNGEDSQCPAIQTVNPANQSREEQTEVVLTVPLLPSIAEDEHFHCTFGYFRSQASVHEKEIICKSPLPDQLPANQEGKDYVTLQLALVFGDVIIASEDFAFYDCSAVLTLAISSPCHSCVSSPWRCHWCLFNYSCVHTETCGEGETLIIHSQQDTEREPSGPESCPLVEKIESSQLLPVGIKRDLDLIGRNLHWFQEQGFTYQCVLEVAGSTVILRAEVEQLSDAYDSFLIYCEEHEYHYSLLEQELPVTVYVKAGNTYRIDNVDDVHVTLYNCSVGHVDCSHCKAVDAKYGCIWCTDKEESDSSDSCVFQELCMGKEAEDCPTPTIHSIVPLTGPLEGRISVTISGSNLGVKAEDLMVTVAGLPCFLVPDLYIISTRVVCEIAASEQEKSGAVEVSVGERPPGISSEHFTYQNPVLNGVFPLHGPMAGGTYLTISGTKLLTGSDITAFVGELPCILVRKVQDDQIVCSTSPSNDMNQLSVSILYGQTKKVLEGIQYQYVDNPNIVSAQPTTSFYGGGRTITVNGDNLNVVQQPSIKVLLGLKTGESDMRMKRKRDVVPSPAPQVQCDVNPQERCHINSSQSLVCPTPEIPDGCHPLDLVFVLDNVMVTFKNATGEPFKYYDNPSMKPLSKDDPSKPYSLKPGNVLDIEGEDLNLGITKEEVVVMIGNGVCVVKTLTKNHLYCVPPLTPPQPLEEGSAFPEFVVRMGNLKFALGQVKYDTEVQSSFPPEAQIGLGVAAAMVVFIVLIIIFMYRRKSKQAMRDYKKVLVQLENLEISVGDQCRKEFTDLMTEMMDLTSDLEGTGIPFLDYKTYVERIFFPGHTGSPLCRNLDVPETRRSTVEQGLTQLSNLLNSKFFLIKLIHTLEKQQTFSQRDRCHAASLLTVVLHGKLEYLTDIMKTLLGDLAEQYVAKNPKLMLRRTETMVEKLLTNWMAICLYSFLREAAGEPLYMLFRAIKYQVDKGPVDTVTGKAKRTLNDSRLLREDIEYHAMMLTVLAKSGSGESQQQRVPVRVLDTDTITQVKEKILDQVYKGTPYSQRPSVHSLDLEWRSGVAGHLTLSDEDLTSVTQNQWKRINTLYHYKVPDGATVALIPRLHNNILDNGTNQSFLSGEQTPMLEDGEEGGIKLWHLVKATEEPEMSRQRRSSLRERERAKAIPEIYLTRLLSMKGTLQKFVDDTFQVILCVNRPVPIAVKYYFDFLDEMADKHSIEDQETIHIWKTHSLLLRFWVLILKNPQLICDVQVSDNVYAILSVIAQTFIDSCTVAEHKVGRDSPVNKLLYAREIPRYKQLVEKYYMDIQQTIPASYQEMNSSLTELSGNHATDLNCLVALQELYNYINKYYDQIITALEEDPMGQKLQLAYRLQQIAAVVENKVTDL</sequence>
<keyword evidence="12" id="KW-0675">Receptor</keyword>
<keyword evidence="11" id="KW-1015">Disulfide bond</keyword>
<dbReference type="Pfam" id="PF24317">
    <property type="entry name" value="PSI_Plexin-B"/>
    <property type="match status" value="1"/>
</dbReference>
<dbReference type="Pfam" id="PF20170">
    <property type="entry name" value="Plexin_RBD"/>
    <property type="match status" value="1"/>
</dbReference>
<evidence type="ECO:0000256" key="11">
    <source>
        <dbReference type="ARBA" id="ARBA00023157"/>
    </source>
</evidence>
<dbReference type="Pfam" id="PF24479">
    <property type="entry name" value="PSI_PlexinA-B"/>
    <property type="match status" value="1"/>
</dbReference>
<keyword evidence="13" id="KW-0325">Glycoprotein</keyword>
<dbReference type="FunCoup" id="A0A6P8PQ01">
    <property type="interactions" value="30"/>
</dbReference>
<reference evidence="20" key="1">
    <citation type="submission" date="2025-08" db="UniProtKB">
        <authorList>
            <consortium name="RefSeq"/>
        </authorList>
    </citation>
    <scope>IDENTIFICATION</scope>
</reference>
<name>A0A6P8PQ01_GEOSA</name>
<evidence type="ECO:0000256" key="4">
    <source>
        <dbReference type="ARBA" id="ARBA00022553"/>
    </source>
</evidence>
<evidence type="ECO:0000256" key="10">
    <source>
        <dbReference type="ARBA" id="ARBA00023136"/>
    </source>
</evidence>
<evidence type="ECO:0000256" key="12">
    <source>
        <dbReference type="ARBA" id="ARBA00023170"/>
    </source>
</evidence>
<evidence type="ECO:0000256" key="8">
    <source>
        <dbReference type="ARBA" id="ARBA00022989"/>
    </source>
</evidence>
<keyword evidence="7" id="KW-0677">Repeat</keyword>
<evidence type="ECO:0000256" key="14">
    <source>
        <dbReference type="ARBA" id="ARBA00057668"/>
    </source>
</evidence>
<dbReference type="Gene3D" id="3.10.20.90">
    <property type="entry name" value="Phosphatidylinositol 3-kinase Catalytic Subunit, Chain A, domain 1"/>
    <property type="match status" value="1"/>
</dbReference>
<dbReference type="SMART" id="SM00423">
    <property type="entry name" value="PSI"/>
    <property type="match status" value="3"/>
</dbReference>